<organism evidence="1 2">
    <name type="scientific">Pipistrellus kuhlii</name>
    <name type="common">Kuhl's pipistrelle</name>
    <dbReference type="NCBI Taxonomy" id="59472"/>
    <lineage>
        <taxon>Eukaryota</taxon>
        <taxon>Metazoa</taxon>
        <taxon>Chordata</taxon>
        <taxon>Craniata</taxon>
        <taxon>Vertebrata</taxon>
        <taxon>Euteleostomi</taxon>
        <taxon>Mammalia</taxon>
        <taxon>Eutheria</taxon>
        <taxon>Laurasiatheria</taxon>
        <taxon>Chiroptera</taxon>
        <taxon>Yangochiroptera</taxon>
        <taxon>Vespertilionidae</taxon>
        <taxon>Pipistrellus</taxon>
    </lineage>
</organism>
<dbReference type="Proteomes" id="UP000558488">
    <property type="component" value="Unassembled WGS sequence"/>
</dbReference>
<name>A0A7J7XB90_PIPKU</name>
<sequence length="132" mass="14336">MQDGQLPFNTDKSRLSLRGGIHTMSVSWTRGLWLRAPHRQQEGAQKLQVPVAMSHPSVAHAARTSITCCAAGSPASKCQPPAAVTKMVLPVNRSHYNSIDIVNNDTNSPSCAECLLCNPFRSKEAVLPFRIA</sequence>
<dbReference type="EMBL" id="JACAGB010000008">
    <property type="protein sequence ID" value="KAF6346902.1"/>
    <property type="molecule type" value="Genomic_DNA"/>
</dbReference>
<protein>
    <submittedName>
        <fullName evidence="1">Uncharacterized protein</fullName>
    </submittedName>
</protein>
<evidence type="ECO:0000313" key="1">
    <source>
        <dbReference type="EMBL" id="KAF6346902.1"/>
    </source>
</evidence>
<reference evidence="1 2" key="1">
    <citation type="journal article" date="2020" name="Nature">
        <title>Six reference-quality genomes reveal evolution of bat adaptations.</title>
        <authorList>
            <person name="Jebb D."/>
            <person name="Huang Z."/>
            <person name="Pippel M."/>
            <person name="Hughes G.M."/>
            <person name="Lavrichenko K."/>
            <person name="Devanna P."/>
            <person name="Winkler S."/>
            <person name="Jermiin L.S."/>
            <person name="Skirmuntt E.C."/>
            <person name="Katzourakis A."/>
            <person name="Burkitt-Gray L."/>
            <person name="Ray D.A."/>
            <person name="Sullivan K.A.M."/>
            <person name="Roscito J.G."/>
            <person name="Kirilenko B.M."/>
            <person name="Davalos L.M."/>
            <person name="Corthals A.P."/>
            <person name="Power M.L."/>
            <person name="Jones G."/>
            <person name="Ransome R.D."/>
            <person name="Dechmann D.K.N."/>
            <person name="Locatelli A.G."/>
            <person name="Puechmaille S.J."/>
            <person name="Fedrigo O."/>
            <person name="Jarvis E.D."/>
            <person name="Hiller M."/>
            <person name="Vernes S.C."/>
            <person name="Myers E.W."/>
            <person name="Teeling E.C."/>
        </authorList>
    </citation>
    <scope>NUCLEOTIDE SEQUENCE [LARGE SCALE GENOMIC DNA]</scope>
    <source>
        <strain evidence="1">MPipKuh1</strain>
        <tissue evidence="1">Flight muscle</tissue>
    </source>
</reference>
<evidence type="ECO:0000313" key="2">
    <source>
        <dbReference type="Proteomes" id="UP000558488"/>
    </source>
</evidence>
<comment type="caution">
    <text evidence="1">The sequence shown here is derived from an EMBL/GenBank/DDBJ whole genome shotgun (WGS) entry which is preliminary data.</text>
</comment>
<dbReference type="AlphaFoldDB" id="A0A7J7XB90"/>
<keyword evidence="2" id="KW-1185">Reference proteome</keyword>
<gene>
    <name evidence="1" type="ORF">mPipKuh1_010637</name>
</gene>
<proteinExistence type="predicted"/>
<accession>A0A7J7XB90</accession>